<feature type="compositionally biased region" description="Polar residues" evidence="1">
    <location>
        <begin position="1"/>
        <end position="11"/>
    </location>
</feature>
<feature type="region of interest" description="Disordered" evidence="1">
    <location>
        <begin position="171"/>
        <end position="193"/>
    </location>
</feature>
<dbReference type="OrthoDB" id="5787359at2759"/>
<dbReference type="HOGENOM" id="CLU_015568_0_0_1"/>
<dbReference type="PANTHER" id="PTHR31063:SF1">
    <property type="entry name" value="IBR DOMAIN-CONTAINING PROTEIN"/>
    <property type="match status" value="1"/>
</dbReference>
<accession>G0MS66</accession>
<evidence type="ECO:0000313" key="3">
    <source>
        <dbReference type="Proteomes" id="UP000008068"/>
    </source>
</evidence>
<keyword evidence="3" id="KW-1185">Reference proteome</keyword>
<dbReference type="AlphaFoldDB" id="G0MS66"/>
<dbReference type="eggNOG" id="ENOG502TMH8">
    <property type="taxonomic scope" value="Eukaryota"/>
</dbReference>
<name>G0MS66_CAEBE</name>
<feature type="compositionally biased region" description="Basic residues" evidence="1">
    <location>
        <begin position="31"/>
        <end position="41"/>
    </location>
</feature>
<dbReference type="EMBL" id="GL379809">
    <property type="protein sequence ID" value="EGT42412.1"/>
    <property type="molecule type" value="Genomic_DNA"/>
</dbReference>
<gene>
    <name evidence="2" type="ORF">CAEBREN_18417</name>
</gene>
<dbReference type="InParanoid" id="G0MS66"/>
<dbReference type="Proteomes" id="UP000008068">
    <property type="component" value="Unassembled WGS sequence"/>
</dbReference>
<evidence type="ECO:0000313" key="2">
    <source>
        <dbReference type="EMBL" id="EGT42412.1"/>
    </source>
</evidence>
<feature type="region of interest" description="Disordered" evidence="1">
    <location>
        <begin position="1"/>
        <end position="41"/>
    </location>
</feature>
<evidence type="ECO:0008006" key="4">
    <source>
        <dbReference type="Google" id="ProtNLM"/>
    </source>
</evidence>
<sequence length="860" mass="100352">MSECGESNSYVSDREENSFAQDDSIFEKPRGQRRWLGKEHHRGKERLYKSVKDKAFIKKTVNSSDIISEKTADKIQSSSKDEFQIGVVYSMNKKNRWNDATTISLLGGAPENFNAEVIEKDSLEQHNLLHPNKSIFAVHSRERTNGDGEFEVRIAKSSGKGHDYSNFLPKSRELSKKANAKSRATRNEEHEYSEQPTVTYSIYKTHKSQDVVGNDIFKIQLSSKSGRQRDNKKVDMEVYDDEDDFYDEEDDFEEEPRHRASNTLDLTECMVSNDKKQVRQNKRKDKQFNHSRNIFIEKGYTFMESDITFSNYKECFEDQINRLREEKDLKIKDLRPNQYLIDISKRCQLDGFKKDGETTTIMVFTHLKQNTYNVLVNSTIRSHPEKRSGDYLKKHISSSATVLETITRVAGEMFQNRNLIEMITLAGNYYGEKDLTKVLNDSFTWDNTLKNMMNLKWPNQHYHSTWANSEELSQIGGKLEWNDLCEMVKKENRVRTCYSFEDKCGLCSRKKRSHELFFVENETKIKCTDCLKSEFYREFIAQRLPIDLQTDTAEELEYLPTFIPLTLLNLYIRTVAETIYRDLGATGDFEKYNGMNTQNRSCPCGYSWCKDCKKVPHWPMNCKDYTEWEKKWLLRYAMTQAQGSGNVTLVQITCSCARSIFNILLPAGQFVSCPSCKTTLNTKTMYAVYQQSYWPFSPRSRERLRESYQQYKDTDSYPYQAWAEVRTQISQIPAIKSSVMEICVPARDVRFNLKVRNHLVKREQVLIRKTVLEHELVENLYGTSAYLAENVTAWMHMTNHQDRSVKIALENIMETRKQLIELMESENGVAINTCINKMRTDINTVVSTVQKKMDENADRI</sequence>
<evidence type="ECO:0000256" key="1">
    <source>
        <dbReference type="SAM" id="MobiDB-lite"/>
    </source>
</evidence>
<proteinExistence type="predicted"/>
<organism evidence="3">
    <name type="scientific">Caenorhabditis brenneri</name>
    <name type="common">Nematode worm</name>
    <dbReference type="NCBI Taxonomy" id="135651"/>
    <lineage>
        <taxon>Eukaryota</taxon>
        <taxon>Metazoa</taxon>
        <taxon>Ecdysozoa</taxon>
        <taxon>Nematoda</taxon>
        <taxon>Chromadorea</taxon>
        <taxon>Rhabditida</taxon>
        <taxon>Rhabditina</taxon>
        <taxon>Rhabditomorpha</taxon>
        <taxon>Rhabditoidea</taxon>
        <taxon>Rhabditidae</taxon>
        <taxon>Peloderinae</taxon>
        <taxon>Caenorhabditis</taxon>
    </lineage>
</organism>
<dbReference type="STRING" id="135651.G0MS66"/>
<protein>
    <recommendedName>
        <fullName evidence="4">IBR domain-containing protein</fullName>
    </recommendedName>
</protein>
<dbReference type="FunCoup" id="G0MS66">
    <property type="interactions" value="436"/>
</dbReference>
<reference evidence="3" key="1">
    <citation type="submission" date="2011-07" db="EMBL/GenBank/DDBJ databases">
        <authorList>
            <consortium name="Caenorhabditis brenneri Sequencing and Analysis Consortium"/>
            <person name="Wilson R.K."/>
        </authorList>
    </citation>
    <scope>NUCLEOTIDE SEQUENCE [LARGE SCALE GENOMIC DNA]</scope>
    <source>
        <strain evidence="3">PB2801</strain>
    </source>
</reference>
<dbReference type="PANTHER" id="PTHR31063">
    <property type="entry name" value="PROTEIN CBG08668"/>
    <property type="match status" value="1"/>
</dbReference>
<dbReference type="CDD" id="cd20335">
    <property type="entry name" value="BRcat_RBR"/>
    <property type="match status" value="1"/>
</dbReference>